<organism evidence="1 2">
    <name type="scientific">Rhizobium tumorigenes</name>
    <dbReference type="NCBI Taxonomy" id="2041385"/>
    <lineage>
        <taxon>Bacteria</taxon>
        <taxon>Pseudomonadati</taxon>
        <taxon>Pseudomonadota</taxon>
        <taxon>Alphaproteobacteria</taxon>
        <taxon>Hyphomicrobiales</taxon>
        <taxon>Rhizobiaceae</taxon>
        <taxon>Rhizobium/Agrobacterium group</taxon>
        <taxon>Rhizobium</taxon>
    </lineage>
</organism>
<protein>
    <submittedName>
        <fullName evidence="1">Uncharacterized protein</fullName>
    </submittedName>
</protein>
<keyword evidence="1" id="KW-0614">Plasmid</keyword>
<dbReference type="AlphaFoldDB" id="A0AAF1KEK0"/>
<evidence type="ECO:0000313" key="1">
    <source>
        <dbReference type="EMBL" id="WFR98716.1"/>
    </source>
</evidence>
<accession>A0AAF1KEK0</accession>
<keyword evidence="2" id="KW-1185">Reference proteome</keyword>
<name>A0AAF1KEK0_9HYPH</name>
<dbReference type="Proteomes" id="UP000249499">
    <property type="component" value="Plasmid unnamed1"/>
</dbReference>
<gene>
    <name evidence="1" type="ORF">PR017_23740</name>
</gene>
<dbReference type="RefSeq" id="WP_111221623.1">
    <property type="nucleotide sequence ID" value="NZ_CP117258.1"/>
</dbReference>
<reference evidence="1 2" key="1">
    <citation type="journal article" date="2018" name="Sci. Rep.">
        <title>Rhizobium tumorigenes sp. nov., a novel plant tumorigenic bacterium isolated from cane gall tumors on thornless blackberry.</title>
        <authorList>
            <person name="Kuzmanovi N."/>
            <person name="Smalla K."/>
            <person name="Gronow S."/>
            <person name="PuBawska J."/>
        </authorList>
    </citation>
    <scope>NUCLEOTIDE SEQUENCE [LARGE SCALE GENOMIC DNA]</scope>
    <source>
        <strain evidence="1 2">1078</strain>
    </source>
</reference>
<evidence type="ECO:0000313" key="2">
    <source>
        <dbReference type="Proteomes" id="UP000249499"/>
    </source>
</evidence>
<geneLocation type="plasmid" evidence="1 2">
    <name>unnamed1</name>
</geneLocation>
<reference evidence="2" key="2">
    <citation type="journal article" date="2023" name="MicrobiologyOpen">
        <title>Genomics of the tumorigenes clade of the family Rhizobiaceae and description of Rhizobium rhododendri sp. nov.</title>
        <authorList>
            <person name="Kuzmanovic N."/>
            <person name="diCenzo G.C."/>
            <person name="Bunk B."/>
            <person name="Sproeer C."/>
            <person name="Fruehling A."/>
            <person name="Neumann-Schaal M."/>
            <person name="Overmann J."/>
            <person name="Smalla K."/>
        </authorList>
    </citation>
    <scope>NUCLEOTIDE SEQUENCE [LARGE SCALE GENOMIC DNA]</scope>
    <source>
        <strain evidence="2">1078</strain>
        <plasmid evidence="2">unnamed1</plasmid>
    </source>
</reference>
<dbReference type="EMBL" id="CP117258">
    <property type="protein sequence ID" value="WFR98716.1"/>
    <property type="molecule type" value="Genomic_DNA"/>
</dbReference>
<proteinExistence type="predicted"/>
<dbReference type="KEGG" id="rtu:PR017_23740"/>
<sequence>MTDIVFPNSTSPGARAGEGSGRLINCYAEPLESGARASFARRRVPGLTRLTISAYLGCRGCHYYNGDLFIAQVNRLIRVNQVGSAFVAVDLGLLPGSGRVTFAHNNKAPVADIVCVTENGAFIVKRDASPASFTDPDLPQPVTVTFLDGYFVFAIRDGRFFTSGINDITINALDFGKAESHSGGILQAMAFGEQLMLMGPSSIEFWQNAGNATGTPFSRASVQSRGLAATFALAGTEYGFSSLIFIADDNGVYRLDGGYTPVKISNRDLDRLVAGVADKTLLDVTVSITEGHAWATVTGPDFSWTYELASGFWHERASYLDDHWRGVCSAQAFSGWVIGDRTTGDIWMLDANAMTEGSNPVVMQAISLPALSFPNRVAISRTDFDFIVGQGLVTGLDPIEVDPVCLISWSDDGGATYGTPLKRSLGRLAKYQTRITVNRAGMAGPYGRVWKIEIADPIYVSVLAGAMDGALRSK</sequence>